<evidence type="ECO:0000256" key="2">
    <source>
        <dbReference type="ARBA" id="ARBA00023125"/>
    </source>
</evidence>
<dbReference type="PANTHER" id="PTHR43537">
    <property type="entry name" value="TRANSCRIPTIONAL REGULATOR, GNTR FAMILY"/>
    <property type="match status" value="1"/>
</dbReference>
<dbReference type="InterPro" id="IPR011711">
    <property type="entry name" value="GntR_C"/>
</dbReference>
<reference evidence="6 7" key="1">
    <citation type="submission" date="2019-08" db="EMBL/GenBank/DDBJ databases">
        <title>Hyperibacter terrae gen. nov., sp. nov. and Hyperibacter viscosus sp. nov., two new members in the family Rhodospirillaceae isolated from the rhizosphere of Hypericum perforatum.</title>
        <authorList>
            <person name="Noviana Z."/>
        </authorList>
    </citation>
    <scope>NUCLEOTIDE SEQUENCE [LARGE SCALE GENOMIC DNA]</scope>
    <source>
        <strain evidence="6 7">R5959</strain>
    </source>
</reference>
<evidence type="ECO:0000256" key="3">
    <source>
        <dbReference type="ARBA" id="ARBA00023163"/>
    </source>
</evidence>
<feature type="domain" description="HTH gntR-type" evidence="5">
    <location>
        <begin position="15"/>
        <end position="82"/>
    </location>
</feature>
<dbReference type="PRINTS" id="PR00035">
    <property type="entry name" value="HTHGNTR"/>
</dbReference>
<dbReference type="GO" id="GO:0003700">
    <property type="term" value="F:DNA-binding transcription factor activity"/>
    <property type="evidence" value="ECO:0007669"/>
    <property type="project" value="InterPro"/>
</dbReference>
<evidence type="ECO:0000256" key="4">
    <source>
        <dbReference type="SAM" id="MobiDB-lite"/>
    </source>
</evidence>
<dbReference type="Pfam" id="PF00392">
    <property type="entry name" value="GntR"/>
    <property type="match status" value="1"/>
</dbReference>
<dbReference type="InterPro" id="IPR036388">
    <property type="entry name" value="WH-like_DNA-bd_sf"/>
</dbReference>
<keyword evidence="7" id="KW-1185">Reference proteome</keyword>
<dbReference type="Gene3D" id="1.20.120.530">
    <property type="entry name" value="GntR ligand-binding domain-like"/>
    <property type="match status" value="1"/>
</dbReference>
<dbReference type="InterPro" id="IPR000524">
    <property type="entry name" value="Tscrpt_reg_HTH_GntR"/>
</dbReference>
<accession>A0A5J6N4E1</accession>
<dbReference type="CDD" id="cd07377">
    <property type="entry name" value="WHTH_GntR"/>
    <property type="match status" value="1"/>
</dbReference>
<keyword evidence="3" id="KW-0804">Transcription</keyword>
<evidence type="ECO:0000313" key="6">
    <source>
        <dbReference type="EMBL" id="QEX24699.1"/>
    </source>
</evidence>
<dbReference type="EMBL" id="CP042582">
    <property type="protein sequence ID" value="QEX24699.1"/>
    <property type="molecule type" value="Genomic_DNA"/>
</dbReference>
<dbReference type="InterPro" id="IPR008920">
    <property type="entry name" value="TF_FadR/GntR_C"/>
</dbReference>
<dbReference type="GO" id="GO:0003677">
    <property type="term" value="F:DNA binding"/>
    <property type="evidence" value="ECO:0007669"/>
    <property type="project" value="UniProtKB-KW"/>
</dbReference>
<evidence type="ECO:0000256" key="1">
    <source>
        <dbReference type="ARBA" id="ARBA00023015"/>
    </source>
</evidence>
<dbReference type="RefSeq" id="WP_191909175.1">
    <property type="nucleotide sequence ID" value="NZ_CP042582.1"/>
</dbReference>
<protein>
    <submittedName>
        <fullName evidence="6">GntR family transcriptional regulator</fullName>
    </submittedName>
</protein>
<proteinExistence type="predicted"/>
<dbReference type="SMART" id="SM00345">
    <property type="entry name" value="HTH_GNTR"/>
    <property type="match status" value="1"/>
</dbReference>
<dbReference type="Proteomes" id="UP000325797">
    <property type="component" value="Chromosome"/>
</dbReference>
<feature type="region of interest" description="Disordered" evidence="4">
    <location>
        <begin position="225"/>
        <end position="248"/>
    </location>
</feature>
<dbReference type="Pfam" id="PF07729">
    <property type="entry name" value="FCD"/>
    <property type="match status" value="1"/>
</dbReference>
<dbReference type="SMART" id="SM00895">
    <property type="entry name" value="FCD"/>
    <property type="match status" value="1"/>
</dbReference>
<keyword evidence="2" id="KW-0238">DNA-binding</keyword>
<evidence type="ECO:0000313" key="7">
    <source>
        <dbReference type="Proteomes" id="UP000325797"/>
    </source>
</evidence>
<dbReference type="InterPro" id="IPR036390">
    <property type="entry name" value="WH_DNA-bd_sf"/>
</dbReference>
<dbReference type="PANTHER" id="PTHR43537:SF24">
    <property type="entry name" value="GLUCONATE OPERON TRANSCRIPTIONAL REPRESSOR"/>
    <property type="match status" value="1"/>
</dbReference>
<dbReference type="PROSITE" id="PS50949">
    <property type="entry name" value="HTH_GNTR"/>
    <property type="match status" value="1"/>
</dbReference>
<keyword evidence="1" id="KW-0805">Transcription regulation</keyword>
<dbReference type="AlphaFoldDB" id="A0A5J6N4E1"/>
<dbReference type="Gene3D" id="1.10.10.10">
    <property type="entry name" value="Winged helix-like DNA-binding domain superfamily/Winged helix DNA-binding domain"/>
    <property type="match status" value="1"/>
</dbReference>
<gene>
    <name evidence="6" type="ORF">FRZ61_46400</name>
</gene>
<sequence length="248" mass="26950">MPDLLGGLINGPMATRTSEGIAHVIRRAILAGILTPGQPLRERQLAEELGVSRTPIREAFFILQGEGLVDLVPSRYARVRHVSSNDIAQIYSLRRVLESYAVRCAAEQQDTAKLNQAADALAVQIRIGTSGSAIDQAQADLAFHEAVAAAAGSQLLLTIVHQVLAVTVTLRSRYKYSPTRVKQVCREHEAIFDAIRAGDPDAAEALMEEHIQGSSKLAFKHLQKMEKAEDAESGEGMPSLHRRAGERA</sequence>
<evidence type="ECO:0000259" key="5">
    <source>
        <dbReference type="PROSITE" id="PS50949"/>
    </source>
</evidence>
<dbReference type="SUPFAM" id="SSF46785">
    <property type="entry name" value="Winged helix' DNA-binding domain"/>
    <property type="match status" value="1"/>
</dbReference>
<organism evidence="6 7">
    <name type="scientific">Hypericibacter adhaerens</name>
    <dbReference type="NCBI Taxonomy" id="2602016"/>
    <lineage>
        <taxon>Bacteria</taxon>
        <taxon>Pseudomonadati</taxon>
        <taxon>Pseudomonadota</taxon>
        <taxon>Alphaproteobacteria</taxon>
        <taxon>Rhodospirillales</taxon>
        <taxon>Dongiaceae</taxon>
        <taxon>Hypericibacter</taxon>
    </lineage>
</organism>
<dbReference type="KEGG" id="hadh:FRZ61_46400"/>
<name>A0A5J6N4E1_9PROT</name>
<dbReference type="SUPFAM" id="SSF48008">
    <property type="entry name" value="GntR ligand-binding domain-like"/>
    <property type="match status" value="1"/>
</dbReference>